<proteinExistence type="predicted"/>
<keyword evidence="3" id="KW-1185">Reference proteome</keyword>
<evidence type="ECO:0000313" key="3">
    <source>
        <dbReference type="Proteomes" id="UP001054837"/>
    </source>
</evidence>
<protein>
    <submittedName>
        <fullName evidence="2">Uncharacterized protein</fullName>
    </submittedName>
</protein>
<dbReference type="Proteomes" id="UP001054837">
    <property type="component" value="Unassembled WGS sequence"/>
</dbReference>
<feature type="region of interest" description="Disordered" evidence="1">
    <location>
        <begin position="1"/>
        <end position="25"/>
    </location>
</feature>
<reference evidence="2 3" key="1">
    <citation type="submission" date="2021-06" db="EMBL/GenBank/DDBJ databases">
        <title>Caerostris darwini draft genome.</title>
        <authorList>
            <person name="Kono N."/>
            <person name="Arakawa K."/>
        </authorList>
    </citation>
    <scope>NUCLEOTIDE SEQUENCE [LARGE SCALE GENOMIC DNA]</scope>
</reference>
<dbReference type="AlphaFoldDB" id="A0AAV4PHL4"/>
<comment type="caution">
    <text evidence="2">The sequence shown here is derived from an EMBL/GenBank/DDBJ whole genome shotgun (WGS) entry which is preliminary data.</text>
</comment>
<name>A0AAV4PHL4_9ARAC</name>
<evidence type="ECO:0000313" key="2">
    <source>
        <dbReference type="EMBL" id="GIX95661.1"/>
    </source>
</evidence>
<sequence>MSGPRNPMSFDMGAEGGQNAVRSSENVHQSADYFFSQRTSNKRNLSNTNDSLIGCSVWNKKMRYSEINPNESSCQPLDLSIRGASNKMDGISGGENSSCQKTQSSTSSKFCGVFEFSFEFF</sequence>
<accession>A0AAV4PHL4</accession>
<feature type="region of interest" description="Disordered" evidence="1">
    <location>
        <begin position="85"/>
        <end position="105"/>
    </location>
</feature>
<organism evidence="2 3">
    <name type="scientific">Caerostris darwini</name>
    <dbReference type="NCBI Taxonomy" id="1538125"/>
    <lineage>
        <taxon>Eukaryota</taxon>
        <taxon>Metazoa</taxon>
        <taxon>Ecdysozoa</taxon>
        <taxon>Arthropoda</taxon>
        <taxon>Chelicerata</taxon>
        <taxon>Arachnida</taxon>
        <taxon>Araneae</taxon>
        <taxon>Araneomorphae</taxon>
        <taxon>Entelegynae</taxon>
        <taxon>Araneoidea</taxon>
        <taxon>Araneidae</taxon>
        <taxon>Caerostris</taxon>
    </lineage>
</organism>
<gene>
    <name evidence="2" type="ORF">CDAR_552031</name>
</gene>
<dbReference type="EMBL" id="BPLQ01002780">
    <property type="protein sequence ID" value="GIX95661.1"/>
    <property type="molecule type" value="Genomic_DNA"/>
</dbReference>
<evidence type="ECO:0000256" key="1">
    <source>
        <dbReference type="SAM" id="MobiDB-lite"/>
    </source>
</evidence>